<gene>
    <name evidence="2" type="ORF">G2W53_000692</name>
</gene>
<keyword evidence="3" id="KW-1185">Reference proteome</keyword>
<accession>A0A834XGC5</accession>
<name>A0A834XGC5_9FABA</name>
<sequence length="212" mass="23225">MEAVGRNGKMRMKDEGKMAVRPAKDGLSQESPMGLSRDPFSEDSLRGSIDNSSAIDLQRGTRMTLIYDHDAVWTPIDKVTVLTEYGGASPTPLVESPIVVELPKSSPHILLKGAGVLLMQWSLQALGEKTRPSSRLGMLQWEGSGPPMYQVFSTTKGVGCDRRTVNVLCIKLSVEGILHGKRKWGKNDLASTNAIIHRTIALRGALEKLETW</sequence>
<feature type="compositionally biased region" description="Basic and acidic residues" evidence="1">
    <location>
        <begin position="11"/>
        <end position="24"/>
    </location>
</feature>
<evidence type="ECO:0000313" key="3">
    <source>
        <dbReference type="Proteomes" id="UP000634136"/>
    </source>
</evidence>
<dbReference type="Proteomes" id="UP000634136">
    <property type="component" value="Unassembled WGS sequence"/>
</dbReference>
<comment type="caution">
    <text evidence="2">The sequence shown here is derived from an EMBL/GenBank/DDBJ whole genome shotgun (WGS) entry which is preliminary data.</text>
</comment>
<dbReference type="AlphaFoldDB" id="A0A834XGC5"/>
<evidence type="ECO:0000313" key="2">
    <source>
        <dbReference type="EMBL" id="KAF7843787.1"/>
    </source>
</evidence>
<organism evidence="2 3">
    <name type="scientific">Senna tora</name>
    <dbReference type="NCBI Taxonomy" id="362788"/>
    <lineage>
        <taxon>Eukaryota</taxon>
        <taxon>Viridiplantae</taxon>
        <taxon>Streptophyta</taxon>
        <taxon>Embryophyta</taxon>
        <taxon>Tracheophyta</taxon>
        <taxon>Spermatophyta</taxon>
        <taxon>Magnoliopsida</taxon>
        <taxon>eudicotyledons</taxon>
        <taxon>Gunneridae</taxon>
        <taxon>Pentapetalae</taxon>
        <taxon>rosids</taxon>
        <taxon>fabids</taxon>
        <taxon>Fabales</taxon>
        <taxon>Fabaceae</taxon>
        <taxon>Caesalpinioideae</taxon>
        <taxon>Cassia clade</taxon>
        <taxon>Senna</taxon>
    </lineage>
</organism>
<protein>
    <submittedName>
        <fullName evidence="2">Uncharacterized protein</fullName>
    </submittedName>
</protein>
<proteinExistence type="predicted"/>
<reference evidence="2" key="1">
    <citation type="submission" date="2020-09" db="EMBL/GenBank/DDBJ databases">
        <title>Genome-Enabled Discovery of Anthraquinone Biosynthesis in Senna tora.</title>
        <authorList>
            <person name="Kang S.-H."/>
            <person name="Pandey R.P."/>
            <person name="Lee C.-M."/>
            <person name="Sim J.-S."/>
            <person name="Jeong J.-T."/>
            <person name="Choi B.-S."/>
            <person name="Jung M."/>
            <person name="Ginzburg D."/>
            <person name="Zhao K."/>
            <person name="Won S.Y."/>
            <person name="Oh T.-J."/>
            <person name="Yu Y."/>
            <person name="Kim N.-H."/>
            <person name="Lee O.R."/>
            <person name="Lee T.-H."/>
            <person name="Bashyal P."/>
            <person name="Kim T.-S."/>
            <person name="Lee W.-H."/>
            <person name="Kawkins C."/>
            <person name="Kim C.-K."/>
            <person name="Kim J.S."/>
            <person name="Ahn B.O."/>
            <person name="Rhee S.Y."/>
            <person name="Sohng J.K."/>
        </authorList>
    </citation>
    <scope>NUCLEOTIDE SEQUENCE</scope>
    <source>
        <tissue evidence="2">Leaf</tissue>
    </source>
</reference>
<dbReference type="EMBL" id="JAAIUW010000001">
    <property type="protein sequence ID" value="KAF7843787.1"/>
    <property type="molecule type" value="Genomic_DNA"/>
</dbReference>
<evidence type="ECO:0000256" key="1">
    <source>
        <dbReference type="SAM" id="MobiDB-lite"/>
    </source>
</evidence>
<feature type="region of interest" description="Disordered" evidence="1">
    <location>
        <begin position="1"/>
        <end position="48"/>
    </location>
</feature>